<keyword evidence="2" id="KW-0805">Transcription regulation</keyword>
<dbReference type="Gene3D" id="3.40.190.290">
    <property type="match status" value="1"/>
</dbReference>
<organism evidence="6 8">
    <name type="scientific">Aerococcus christensenii</name>
    <dbReference type="NCBI Taxonomy" id="87541"/>
    <lineage>
        <taxon>Bacteria</taxon>
        <taxon>Bacillati</taxon>
        <taxon>Bacillota</taxon>
        <taxon>Bacilli</taxon>
        <taxon>Lactobacillales</taxon>
        <taxon>Aerococcaceae</taxon>
        <taxon>Aerococcus</taxon>
    </lineage>
</organism>
<dbReference type="PANTHER" id="PTHR30126">
    <property type="entry name" value="HTH-TYPE TRANSCRIPTIONAL REGULATOR"/>
    <property type="match status" value="1"/>
</dbReference>
<protein>
    <submittedName>
        <fullName evidence="7">LysR family transcriptional regulator</fullName>
    </submittedName>
    <submittedName>
        <fullName evidence="6">LysR substrate binding domain protein</fullName>
    </submittedName>
</protein>
<dbReference type="InterPro" id="IPR005119">
    <property type="entry name" value="LysR_subst-bd"/>
</dbReference>
<dbReference type="AlphaFoldDB" id="A0A109RCA6"/>
<evidence type="ECO:0000313" key="9">
    <source>
        <dbReference type="Proteomes" id="UP000234775"/>
    </source>
</evidence>
<feature type="domain" description="HTH lysR-type" evidence="5">
    <location>
        <begin position="9"/>
        <end position="59"/>
    </location>
</feature>
<comment type="caution">
    <text evidence="6">The sequence shown here is derived from an EMBL/GenBank/DDBJ whole genome shotgun (WGS) entry which is preliminary data.</text>
</comment>
<dbReference type="STRING" id="87541.AWM71_03500"/>
<evidence type="ECO:0000256" key="3">
    <source>
        <dbReference type="ARBA" id="ARBA00023125"/>
    </source>
</evidence>
<evidence type="ECO:0000256" key="2">
    <source>
        <dbReference type="ARBA" id="ARBA00023015"/>
    </source>
</evidence>
<gene>
    <name evidence="7" type="ORF">CYJ27_07900</name>
    <name evidence="6" type="ORF">HMPREF3187_00767</name>
</gene>
<dbReference type="OrthoDB" id="9785745at2"/>
<reference evidence="6 8" key="1">
    <citation type="submission" date="2016-01" db="EMBL/GenBank/DDBJ databases">
        <authorList>
            <person name="Oliw E.H."/>
        </authorList>
    </citation>
    <scope>NUCLEOTIDE SEQUENCE [LARGE SCALE GENOMIC DNA]</scope>
    <source>
        <strain evidence="6 8">KA00635</strain>
    </source>
</reference>
<keyword evidence="9" id="KW-1185">Reference proteome</keyword>
<dbReference type="SUPFAM" id="SSF53850">
    <property type="entry name" value="Periplasmic binding protein-like II"/>
    <property type="match status" value="1"/>
</dbReference>
<keyword evidence="3" id="KW-0238">DNA-binding</keyword>
<dbReference type="InterPro" id="IPR036390">
    <property type="entry name" value="WH_DNA-bd_sf"/>
</dbReference>
<evidence type="ECO:0000313" key="6">
    <source>
        <dbReference type="EMBL" id="KXB36591.1"/>
    </source>
</evidence>
<dbReference type="Proteomes" id="UP000070422">
    <property type="component" value="Unassembled WGS sequence"/>
</dbReference>
<dbReference type="Gene3D" id="1.10.10.10">
    <property type="entry name" value="Winged helix-like DNA-binding domain superfamily/Winged helix DNA-binding domain"/>
    <property type="match status" value="1"/>
</dbReference>
<dbReference type="KEGG" id="acg:AWM71_03500"/>
<dbReference type="PATRIC" id="fig|87541.4.peg.762"/>
<sequence length="301" mass="35241">MLIDYRYTTFLEVAKQLNYTKAAQRLNLSQPAVTKHIKFIEDELQVKLFYYHNRILKLTVQGQILLDSLLKINLESQKLKDELHAEYTQKIDLTVGACQVIGHYYIPKQTGMIKKPTTYNINFFTSNTSTILKYLESGQIDLALITAQSYNAYEHEENLRAIPFSVDQLVLACSPKHPCANQEVSFEILEKERFLCRETGSMTKQIIDNYFQTQKIDFYKKSRNFRVMNDIEIIKKIIRQNKGIGFLYQESINDELNHHELAEIHLTHFNRSLYYYLIYSTHTVPENHVEAFLNLLTVNPA</sequence>
<dbReference type="EMBL" id="LSCQ01000040">
    <property type="protein sequence ID" value="KXB36591.1"/>
    <property type="molecule type" value="Genomic_DNA"/>
</dbReference>
<dbReference type="Pfam" id="PF03466">
    <property type="entry name" value="LysR_substrate"/>
    <property type="match status" value="1"/>
</dbReference>
<accession>A0A109RCA6</accession>
<dbReference type="GO" id="GO:0003700">
    <property type="term" value="F:DNA-binding transcription factor activity"/>
    <property type="evidence" value="ECO:0007669"/>
    <property type="project" value="InterPro"/>
</dbReference>
<evidence type="ECO:0000259" key="5">
    <source>
        <dbReference type="PROSITE" id="PS50931"/>
    </source>
</evidence>
<evidence type="ECO:0000313" key="8">
    <source>
        <dbReference type="Proteomes" id="UP000070422"/>
    </source>
</evidence>
<evidence type="ECO:0000256" key="4">
    <source>
        <dbReference type="ARBA" id="ARBA00023163"/>
    </source>
</evidence>
<evidence type="ECO:0000313" key="7">
    <source>
        <dbReference type="EMBL" id="PKY90817.1"/>
    </source>
</evidence>
<dbReference type="RefSeq" id="WP_060776676.1">
    <property type="nucleotide sequence ID" value="NZ_CP014159.1"/>
</dbReference>
<dbReference type="GO" id="GO:0000976">
    <property type="term" value="F:transcription cis-regulatory region binding"/>
    <property type="evidence" value="ECO:0007669"/>
    <property type="project" value="TreeGrafter"/>
</dbReference>
<dbReference type="Proteomes" id="UP000234775">
    <property type="component" value="Unassembled WGS sequence"/>
</dbReference>
<name>A0A109RCA6_9LACT</name>
<dbReference type="SUPFAM" id="SSF46785">
    <property type="entry name" value="Winged helix' DNA-binding domain"/>
    <property type="match status" value="1"/>
</dbReference>
<keyword evidence="4" id="KW-0804">Transcription</keyword>
<dbReference type="InterPro" id="IPR036388">
    <property type="entry name" value="WH-like_DNA-bd_sf"/>
</dbReference>
<proteinExistence type="inferred from homology"/>
<dbReference type="InterPro" id="IPR000847">
    <property type="entry name" value="LysR_HTH_N"/>
</dbReference>
<evidence type="ECO:0000256" key="1">
    <source>
        <dbReference type="ARBA" id="ARBA00009437"/>
    </source>
</evidence>
<dbReference type="Pfam" id="PF00126">
    <property type="entry name" value="HTH_1"/>
    <property type="match status" value="1"/>
</dbReference>
<dbReference type="PANTHER" id="PTHR30126:SF39">
    <property type="entry name" value="HTH-TYPE TRANSCRIPTIONAL REGULATOR CYSL"/>
    <property type="match status" value="1"/>
</dbReference>
<reference evidence="7 9" key="2">
    <citation type="submission" date="2017-12" db="EMBL/GenBank/DDBJ databases">
        <title>Phylogenetic diversity of female urinary microbiome.</title>
        <authorList>
            <person name="Thomas-White K."/>
            <person name="Wolfe A.J."/>
        </authorList>
    </citation>
    <scope>NUCLEOTIDE SEQUENCE [LARGE SCALE GENOMIC DNA]</scope>
    <source>
        <strain evidence="7 9">UMB0844</strain>
    </source>
</reference>
<comment type="similarity">
    <text evidence="1">Belongs to the LysR transcriptional regulatory family.</text>
</comment>
<dbReference type="EMBL" id="PKGZ01000009">
    <property type="protein sequence ID" value="PKY90817.1"/>
    <property type="molecule type" value="Genomic_DNA"/>
</dbReference>
<dbReference type="PRINTS" id="PR00039">
    <property type="entry name" value="HTHLYSR"/>
</dbReference>
<dbReference type="PROSITE" id="PS50931">
    <property type="entry name" value="HTH_LYSR"/>
    <property type="match status" value="1"/>
</dbReference>